<sequence length="138" mass="15765">MCRAFPVTLKGSARMWFNKLKPHSISNFKQLNKSFVSYFIAGQKYSKPLTCLFSIRQGRHETLRDYTTRFTKESLQVEAMEDQVSIVAYIAGLNSGHLLFNLTKDPPVTIVELMMRVQKHMNAEEAFSALGTRTTTLL</sequence>
<proteinExistence type="predicted"/>
<dbReference type="EMBL" id="CM037162">
    <property type="protein sequence ID" value="KAH7862285.1"/>
    <property type="molecule type" value="Genomic_DNA"/>
</dbReference>
<organism evidence="1 2">
    <name type="scientific">Vaccinium darrowii</name>
    <dbReference type="NCBI Taxonomy" id="229202"/>
    <lineage>
        <taxon>Eukaryota</taxon>
        <taxon>Viridiplantae</taxon>
        <taxon>Streptophyta</taxon>
        <taxon>Embryophyta</taxon>
        <taxon>Tracheophyta</taxon>
        <taxon>Spermatophyta</taxon>
        <taxon>Magnoliopsida</taxon>
        <taxon>eudicotyledons</taxon>
        <taxon>Gunneridae</taxon>
        <taxon>Pentapetalae</taxon>
        <taxon>asterids</taxon>
        <taxon>Ericales</taxon>
        <taxon>Ericaceae</taxon>
        <taxon>Vaccinioideae</taxon>
        <taxon>Vaccinieae</taxon>
        <taxon>Vaccinium</taxon>
    </lineage>
</organism>
<name>A0ACB7Z960_9ERIC</name>
<accession>A0ACB7Z960</accession>
<evidence type="ECO:0000313" key="1">
    <source>
        <dbReference type="EMBL" id="KAH7862285.1"/>
    </source>
</evidence>
<evidence type="ECO:0000313" key="2">
    <source>
        <dbReference type="Proteomes" id="UP000828048"/>
    </source>
</evidence>
<gene>
    <name evidence="1" type="ORF">Vadar_002496</name>
</gene>
<dbReference type="Proteomes" id="UP000828048">
    <property type="component" value="Chromosome 12"/>
</dbReference>
<reference evidence="1 2" key="1">
    <citation type="journal article" date="2021" name="Hortic Res">
        <title>High-quality reference genome and annotation aids understanding of berry development for evergreen blueberry (Vaccinium darrowii).</title>
        <authorList>
            <person name="Yu J."/>
            <person name="Hulse-Kemp A.M."/>
            <person name="Babiker E."/>
            <person name="Staton M."/>
        </authorList>
    </citation>
    <scope>NUCLEOTIDE SEQUENCE [LARGE SCALE GENOMIC DNA]</scope>
    <source>
        <strain evidence="2">cv. NJ 8807/NJ 8810</strain>
        <tissue evidence="1">Young leaf</tissue>
    </source>
</reference>
<protein>
    <submittedName>
        <fullName evidence="1">Uncharacterized protein</fullName>
    </submittedName>
</protein>
<comment type="caution">
    <text evidence="1">The sequence shown here is derived from an EMBL/GenBank/DDBJ whole genome shotgun (WGS) entry which is preliminary data.</text>
</comment>
<keyword evidence="2" id="KW-1185">Reference proteome</keyword>